<feature type="region of interest" description="Disordered" evidence="1">
    <location>
        <begin position="176"/>
        <end position="249"/>
    </location>
</feature>
<dbReference type="EMBL" id="JAMSHJ010000002">
    <property type="protein sequence ID" value="KAI5433355.1"/>
    <property type="molecule type" value="Genomic_DNA"/>
</dbReference>
<dbReference type="Gramene" id="Psat02G0058400-T1">
    <property type="protein sequence ID" value="KAI5433355.1"/>
    <property type="gene ID" value="KIW84_020584"/>
</dbReference>
<feature type="domain" description="RIN4 pathogenic type III effector avirulence factor Avr cleavage site" evidence="2">
    <location>
        <begin position="150"/>
        <end position="180"/>
    </location>
</feature>
<feature type="domain" description="RIN4 pathogenic type III effector avirulence factor Avr cleavage site" evidence="2">
    <location>
        <begin position="24"/>
        <end position="54"/>
    </location>
</feature>
<protein>
    <recommendedName>
        <fullName evidence="2">RIN4 pathogenic type III effector avirulence factor Avr cleavage site domain-containing protein</fullName>
    </recommendedName>
</protein>
<keyword evidence="4" id="KW-1185">Reference proteome</keyword>
<feature type="compositionally biased region" description="Basic and acidic residues" evidence="1">
    <location>
        <begin position="56"/>
        <end position="65"/>
    </location>
</feature>
<sequence>MFLGPSPLHSDMEQNRVMKNSAKTSVPQFGGWDQKSIGATDYSMVFTQARANKKQQKTDLTEVKRGSTGNELDLSKTNQGHAHPAQGHHAHHARDLAKANHGQTHPPRGRHAQPAHAHPVHTQPAHAIPHAEVCTPSQEDSVVMKNSAKTSVPQFGGWDQKSIGATDYSMVFTQARANKKQQKTDLTEVKRGSIGNELDLSKTNQGHAHPAQGHHAHHARDLAKANHGQTHPPRGRHAQPAHAHPVHAQPAHAIPHAEVCTPSQEDSVVMGKRRILTYINCCIRP</sequence>
<reference evidence="3 4" key="1">
    <citation type="journal article" date="2022" name="Nat. Genet.">
        <title>Improved pea reference genome and pan-genome highlight genomic features and evolutionary characteristics.</title>
        <authorList>
            <person name="Yang T."/>
            <person name="Liu R."/>
            <person name="Luo Y."/>
            <person name="Hu S."/>
            <person name="Wang D."/>
            <person name="Wang C."/>
            <person name="Pandey M.K."/>
            <person name="Ge S."/>
            <person name="Xu Q."/>
            <person name="Li N."/>
            <person name="Li G."/>
            <person name="Huang Y."/>
            <person name="Saxena R.K."/>
            <person name="Ji Y."/>
            <person name="Li M."/>
            <person name="Yan X."/>
            <person name="He Y."/>
            <person name="Liu Y."/>
            <person name="Wang X."/>
            <person name="Xiang C."/>
            <person name="Varshney R.K."/>
            <person name="Ding H."/>
            <person name="Gao S."/>
            <person name="Zong X."/>
        </authorList>
    </citation>
    <scope>NUCLEOTIDE SEQUENCE [LARGE SCALE GENOMIC DNA]</scope>
    <source>
        <strain evidence="3 4">cv. Zhongwan 6</strain>
    </source>
</reference>
<evidence type="ECO:0000259" key="2">
    <source>
        <dbReference type="Pfam" id="PF05627"/>
    </source>
</evidence>
<comment type="caution">
    <text evidence="3">The sequence shown here is derived from an EMBL/GenBank/DDBJ whole genome shotgun (WGS) entry which is preliminary data.</text>
</comment>
<dbReference type="Proteomes" id="UP001058974">
    <property type="component" value="Chromosome 2"/>
</dbReference>
<dbReference type="AlphaFoldDB" id="A0A9D5B7I7"/>
<feature type="region of interest" description="Disordered" evidence="1">
    <location>
        <begin position="50"/>
        <end position="125"/>
    </location>
</feature>
<dbReference type="PANTHER" id="PTHR33882:SF11">
    <property type="entry name" value="RPM1-INTERACTING PROTEIN 4 (RIN4) FAMILY PROTEIN"/>
    <property type="match status" value="1"/>
</dbReference>
<evidence type="ECO:0000313" key="3">
    <source>
        <dbReference type="EMBL" id="KAI5433355.1"/>
    </source>
</evidence>
<organism evidence="3 4">
    <name type="scientific">Pisum sativum</name>
    <name type="common">Garden pea</name>
    <name type="synonym">Lathyrus oleraceus</name>
    <dbReference type="NCBI Taxonomy" id="3888"/>
    <lineage>
        <taxon>Eukaryota</taxon>
        <taxon>Viridiplantae</taxon>
        <taxon>Streptophyta</taxon>
        <taxon>Embryophyta</taxon>
        <taxon>Tracheophyta</taxon>
        <taxon>Spermatophyta</taxon>
        <taxon>Magnoliopsida</taxon>
        <taxon>eudicotyledons</taxon>
        <taxon>Gunneridae</taxon>
        <taxon>Pentapetalae</taxon>
        <taxon>rosids</taxon>
        <taxon>fabids</taxon>
        <taxon>Fabales</taxon>
        <taxon>Fabaceae</taxon>
        <taxon>Papilionoideae</taxon>
        <taxon>50 kb inversion clade</taxon>
        <taxon>NPAAA clade</taxon>
        <taxon>Hologalegina</taxon>
        <taxon>IRL clade</taxon>
        <taxon>Fabeae</taxon>
        <taxon>Lathyrus</taxon>
    </lineage>
</organism>
<gene>
    <name evidence="3" type="ORF">KIW84_020584</name>
</gene>
<dbReference type="InterPro" id="IPR008700">
    <property type="entry name" value="TypeIII_avirulence_cleave"/>
</dbReference>
<dbReference type="Pfam" id="PF05627">
    <property type="entry name" value="AvrRpt-cleavage"/>
    <property type="match status" value="2"/>
</dbReference>
<proteinExistence type="predicted"/>
<feature type="compositionally biased region" description="Polar residues" evidence="1">
    <location>
        <begin position="67"/>
        <end position="78"/>
    </location>
</feature>
<evidence type="ECO:0000256" key="1">
    <source>
        <dbReference type="SAM" id="MobiDB-lite"/>
    </source>
</evidence>
<feature type="compositionally biased region" description="Low complexity" evidence="1">
    <location>
        <begin position="240"/>
        <end position="249"/>
    </location>
</feature>
<dbReference type="PANTHER" id="PTHR33882">
    <property type="entry name" value="PATHOGENIC TYPE III EFFECTOR AVIRULENCE FACTOR AVR AVRRPT-CLEAVAGE: CLEAVAGE SITE PROTEIN"/>
    <property type="match status" value="1"/>
</dbReference>
<feature type="compositionally biased region" description="Basic and acidic residues" evidence="1">
    <location>
        <begin position="182"/>
        <end position="191"/>
    </location>
</feature>
<accession>A0A9D5B7I7</accession>
<name>A0A9D5B7I7_PEA</name>
<evidence type="ECO:0000313" key="4">
    <source>
        <dbReference type="Proteomes" id="UP001058974"/>
    </source>
</evidence>